<dbReference type="GeneID" id="66055236"/>
<feature type="region of interest" description="Disordered" evidence="1">
    <location>
        <begin position="290"/>
        <end position="326"/>
    </location>
</feature>
<dbReference type="Proteomes" id="UP000006906">
    <property type="component" value="Chromosome 11"/>
</dbReference>
<protein>
    <submittedName>
        <fullName evidence="2">Uncharacterized protein</fullName>
    </submittedName>
</protein>
<feature type="compositionally biased region" description="Low complexity" evidence="1">
    <location>
        <begin position="291"/>
        <end position="304"/>
    </location>
</feature>
<dbReference type="KEGG" id="cre:CHLRE_11g467661v5"/>
<feature type="region of interest" description="Disordered" evidence="1">
    <location>
        <begin position="1"/>
        <end position="37"/>
    </location>
</feature>
<keyword evidence="3" id="KW-1185">Reference proteome</keyword>
<evidence type="ECO:0000313" key="3">
    <source>
        <dbReference type="Proteomes" id="UP000006906"/>
    </source>
</evidence>
<dbReference type="InParanoid" id="A0A2K3D7L4"/>
<gene>
    <name evidence="2" type="ORF">CHLRE_11g467661v5</name>
</gene>
<evidence type="ECO:0000256" key="1">
    <source>
        <dbReference type="SAM" id="MobiDB-lite"/>
    </source>
</evidence>
<feature type="region of interest" description="Disordered" evidence="1">
    <location>
        <begin position="244"/>
        <end position="263"/>
    </location>
</feature>
<accession>A0A2K3D7L4</accession>
<evidence type="ECO:0000313" key="2">
    <source>
        <dbReference type="EMBL" id="PNW76520.1"/>
    </source>
</evidence>
<proteinExistence type="predicted"/>
<dbReference type="EMBL" id="CM008972">
    <property type="protein sequence ID" value="PNW76520.1"/>
    <property type="molecule type" value="Genomic_DNA"/>
</dbReference>
<dbReference type="AlphaFoldDB" id="A0A2K3D7L4"/>
<organism evidence="2 3">
    <name type="scientific">Chlamydomonas reinhardtii</name>
    <name type="common">Chlamydomonas smithii</name>
    <dbReference type="NCBI Taxonomy" id="3055"/>
    <lineage>
        <taxon>Eukaryota</taxon>
        <taxon>Viridiplantae</taxon>
        <taxon>Chlorophyta</taxon>
        <taxon>core chlorophytes</taxon>
        <taxon>Chlorophyceae</taxon>
        <taxon>CS clade</taxon>
        <taxon>Chlamydomonadales</taxon>
        <taxon>Chlamydomonadaceae</taxon>
        <taxon>Chlamydomonas</taxon>
    </lineage>
</organism>
<feature type="compositionally biased region" description="Pro residues" evidence="1">
    <location>
        <begin position="24"/>
        <end position="37"/>
    </location>
</feature>
<dbReference type="RefSeq" id="XP_042919411.1">
    <property type="nucleotide sequence ID" value="XM_043067414.1"/>
</dbReference>
<dbReference type="Gramene" id="PNW76520">
    <property type="protein sequence ID" value="PNW76520"/>
    <property type="gene ID" value="CHLRE_11g467661v5"/>
</dbReference>
<name>A0A2K3D7L4_CHLRE</name>
<reference evidence="2 3" key="1">
    <citation type="journal article" date="2007" name="Science">
        <title>The Chlamydomonas genome reveals the evolution of key animal and plant functions.</title>
        <authorList>
            <person name="Merchant S.S."/>
            <person name="Prochnik S.E."/>
            <person name="Vallon O."/>
            <person name="Harris E.H."/>
            <person name="Karpowicz S.J."/>
            <person name="Witman G.B."/>
            <person name="Terry A."/>
            <person name="Salamov A."/>
            <person name="Fritz-Laylin L.K."/>
            <person name="Marechal-Drouard L."/>
            <person name="Marshall W.F."/>
            <person name="Qu L.H."/>
            <person name="Nelson D.R."/>
            <person name="Sanderfoot A.A."/>
            <person name="Spalding M.H."/>
            <person name="Kapitonov V.V."/>
            <person name="Ren Q."/>
            <person name="Ferris P."/>
            <person name="Lindquist E."/>
            <person name="Shapiro H."/>
            <person name="Lucas S.M."/>
            <person name="Grimwood J."/>
            <person name="Schmutz J."/>
            <person name="Cardol P."/>
            <person name="Cerutti H."/>
            <person name="Chanfreau G."/>
            <person name="Chen C.L."/>
            <person name="Cognat V."/>
            <person name="Croft M.T."/>
            <person name="Dent R."/>
            <person name="Dutcher S."/>
            <person name="Fernandez E."/>
            <person name="Fukuzawa H."/>
            <person name="Gonzalez-Ballester D."/>
            <person name="Gonzalez-Halphen D."/>
            <person name="Hallmann A."/>
            <person name="Hanikenne M."/>
            <person name="Hippler M."/>
            <person name="Inwood W."/>
            <person name="Jabbari K."/>
            <person name="Kalanon M."/>
            <person name="Kuras R."/>
            <person name="Lefebvre P.A."/>
            <person name="Lemaire S.D."/>
            <person name="Lobanov A.V."/>
            <person name="Lohr M."/>
            <person name="Manuell A."/>
            <person name="Meier I."/>
            <person name="Mets L."/>
            <person name="Mittag M."/>
            <person name="Mittelmeier T."/>
            <person name="Moroney J.V."/>
            <person name="Moseley J."/>
            <person name="Napoli C."/>
            <person name="Nedelcu A.M."/>
            <person name="Niyogi K."/>
            <person name="Novoselov S.V."/>
            <person name="Paulsen I.T."/>
            <person name="Pazour G."/>
            <person name="Purton S."/>
            <person name="Ral J.P."/>
            <person name="Riano-Pachon D.M."/>
            <person name="Riekhof W."/>
            <person name="Rymarquis L."/>
            <person name="Schroda M."/>
            <person name="Stern D."/>
            <person name="Umen J."/>
            <person name="Willows R."/>
            <person name="Wilson N."/>
            <person name="Zimmer S.L."/>
            <person name="Allmer J."/>
            <person name="Balk J."/>
            <person name="Bisova K."/>
            <person name="Chen C.J."/>
            <person name="Elias M."/>
            <person name="Gendler K."/>
            <person name="Hauser C."/>
            <person name="Lamb M.R."/>
            <person name="Ledford H."/>
            <person name="Long J.C."/>
            <person name="Minagawa J."/>
            <person name="Page M.D."/>
            <person name="Pan J."/>
            <person name="Pootakham W."/>
            <person name="Roje S."/>
            <person name="Rose A."/>
            <person name="Stahlberg E."/>
            <person name="Terauchi A.M."/>
            <person name="Yang P."/>
            <person name="Ball S."/>
            <person name="Bowler C."/>
            <person name="Dieckmann C.L."/>
            <person name="Gladyshev V.N."/>
            <person name="Green P."/>
            <person name="Jorgensen R."/>
            <person name="Mayfield S."/>
            <person name="Mueller-Roeber B."/>
            <person name="Rajamani S."/>
            <person name="Sayre R.T."/>
            <person name="Brokstein P."/>
            <person name="Dubchak I."/>
            <person name="Goodstein D."/>
            <person name="Hornick L."/>
            <person name="Huang Y.W."/>
            <person name="Jhaveri J."/>
            <person name="Luo Y."/>
            <person name="Martinez D."/>
            <person name="Ngau W.C."/>
            <person name="Otillar B."/>
            <person name="Poliakov A."/>
            <person name="Porter A."/>
            <person name="Szajkowski L."/>
            <person name="Werner G."/>
            <person name="Zhou K."/>
            <person name="Grigoriev I.V."/>
            <person name="Rokhsar D.S."/>
            <person name="Grossman A.R."/>
        </authorList>
    </citation>
    <scope>NUCLEOTIDE SEQUENCE [LARGE SCALE GENOMIC DNA]</scope>
    <source>
        <strain evidence="3">CC-503</strain>
    </source>
</reference>
<sequence>MVQLDTTRRQALPGLRHSAKPLPGAVPGPPPHAPLPLPLPLPPTSDLDFAAALEIFDSEGAEQLAWIDTEDRLAQQLVERLVSLGATVNFKQLLSRACAAGHICLVRRLLSCELQLLLPPPGRAPQPPESMLSRQQRACKDLRWTFLVACYVDTIKQARHAGRCMKLLQLLRKLYREQEAGDGGGGGPAAYAGADVPDRLCNLERQSLAANTNPRVVLGLVTWMAHPWASGAAFRTSGGAAGAAGATAGATAAGPSTSASSSGTAAMLLPTAATVADRLAPWSVCSREHGTSAATAADVTSATVPEPLPSRRKRQMLQREQASQQR</sequence>